<protein>
    <submittedName>
        <fullName evidence="2">Uncharacterized protein</fullName>
    </submittedName>
</protein>
<keyword evidence="4" id="KW-1185">Reference proteome</keyword>
<dbReference type="AlphaFoldDB" id="A0A1A8YL59"/>
<dbReference type="Proteomes" id="UP000078555">
    <property type="component" value="Unassembled WGS sequence"/>
</dbReference>
<accession>A0A1A8YL59</accession>
<dbReference type="EMBL" id="FLRE01000029">
    <property type="protein sequence ID" value="SBT32101.1"/>
    <property type="molecule type" value="Genomic_DNA"/>
</dbReference>
<organism evidence="2 3">
    <name type="scientific">Plasmodium ovale wallikeri</name>
    <dbReference type="NCBI Taxonomy" id="864142"/>
    <lineage>
        <taxon>Eukaryota</taxon>
        <taxon>Sar</taxon>
        <taxon>Alveolata</taxon>
        <taxon>Apicomplexa</taxon>
        <taxon>Aconoidasida</taxon>
        <taxon>Haemosporida</taxon>
        <taxon>Plasmodiidae</taxon>
        <taxon>Plasmodium</taxon>
        <taxon>Plasmodium (Plasmodium)</taxon>
    </lineage>
</organism>
<evidence type="ECO:0000313" key="2">
    <source>
        <dbReference type="EMBL" id="SBT32101.1"/>
    </source>
</evidence>
<sequence>MMNRDTKKVEYIIEGDNKMINNFETTLSNEVIRIHAVGSNILRASYLLQDVVNYYSSFLKDIQNTSSMGKKTSPIDVYSLIDIKVSSKSLFMYDNVISNRYHIKEEFLKDDYDDIINFAKQPYDRNMHTYRERCKERIITGITISLKKNDINL</sequence>
<dbReference type="EMBL" id="FLRD01000021">
    <property type="protein sequence ID" value="SBT31531.1"/>
    <property type="molecule type" value="Genomic_DNA"/>
</dbReference>
<name>A0A1A8YL59_PLAOA</name>
<reference evidence="2" key="1">
    <citation type="submission" date="2016-05" db="EMBL/GenBank/DDBJ databases">
        <authorList>
            <person name="Lavstsen T."/>
            <person name="Jespersen J.S."/>
        </authorList>
    </citation>
    <scope>NUCLEOTIDE SEQUENCE [LARGE SCALE GENOMIC DNA]</scope>
</reference>
<evidence type="ECO:0000313" key="3">
    <source>
        <dbReference type="Proteomes" id="UP000078550"/>
    </source>
</evidence>
<evidence type="ECO:0000313" key="4">
    <source>
        <dbReference type="Proteomes" id="UP000078555"/>
    </source>
</evidence>
<proteinExistence type="predicted"/>
<evidence type="ECO:0000313" key="1">
    <source>
        <dbReference type="EMBL" id="SBT31531.1"/>
    </source>
</evidence>
<gene>
    <name evidence="1" type="ORF">POVWA1_007620</name>
    <name evidence="2" type="ORF">POVWA2_007790</name>
</gene>
<dbReference type="Proteomes" id="UP000078550">
    <property type="component" value="Unassembled WGS sequence"/>
</dbReference>
<reference evidence="3 4" key="2">
    <citation type="submission" date="2016-05" db="EMBL/GenBank/DDBJ databases">
        <authorList>
            <person name="Naeem Raeece"/>
        </authorList>
    </citation>
    <scope>NUCLEOTIDE SEQUENCE [LARGE SCALE GENOMIC DNA]</scope>
</reference>